<dbReference type="PANTHER" id="PTHR40841:SF2">
    <property type="entry name" value="SIDEROPHORE-DEGRADING ESTERASE (EUROFUNG)"/>
    <property type="match status" value="1"/>
</dbReference>
<dbReference type="InterPro" id="IPR029058">
    <property type="entry name" value="AB_hydrolase_fold"/>
</dbReference>
<name>A0A7X3LK56_9BACL</name>
<dbReference type="Pfam" id="PF00756">
    <property type="entry name" value="Esterase"/>
    <property type="match status" value="1"/>
</dbReference>
<organism evidence="3 4">
    <name type="scientific">Paenibacillus dendrobii</name>
    <dbReference type="NCBI Taxonomy" id="2691084"/>
    <lineage>
        <taxon>Bacteria</taxon>
        <taxon>Bacillati</taxon>
        <taxon>Bacillota</taxon>
        <taxon>Bacilli</taxon>
        <taxon>Bacillales</taxon>
        <taxon>Paenibacillaceae</taxon>
        <taxon>Paenibacillus</taxon>
    </lineage>
</organism>
<dbReference type="InterPro" id="IPR052558">
    <property type="entry name" value="Siderophore_Hydrolase_D"/>
</dbReference>
<sequence length="288" mass="32669">MEQMIPSSTLTDFSRREVVIPSAEQWVLRSRAERRIYRIMVARPAGEPPPGGYPVIYLLDGNSVFATMVEALRLQCRRPDQTGVLPAIVVGIGYETNGPYATERFYDLTPLPSMEYRKRSDDDPVPEQGGAKAFLQFIEEELKPQIESEFPVDRRRQALFGHSLGGLFALYALLSKPESFQYYIAGSPSLHWNQEYMLELERDFVAKSKERPIHARVLLGVGELEKTHVCRNCDRARALTDRLTAIPEDIGVKAEYKEFENEGHVSVLPILVSRALRFALHPDHPEGV</sequence>
<keyword evidence="4" id="KW-1185">Reference proteome</keyword>
<evidence type="ECO:0000313" key="3">
    <source>
        <dbReference type="EMBL" id="MWV46114.1"/>
    </source>
</evidence>
<evidence type="ECO:0000256" key="2">
    <source>
        <dbReference type="ARBA" id="ARBA00022801"/>
    </source>
</evidence>
<dbReference type="SUPFAM" id="SSF53474">
    <property type="entry name" value="alpha/beta-Hydrolases"/>
    <property type="match status" value="1"/>
</dbReference>
<comment type="caution">
    <text evidence="3">The sequence shown here is derived from an EMBL/GenBank/DDBJ whole genome shotgun (WGS) entry which is preliminary data.</text>
</comment>
<proteinExistence type="inferred from homology"/>
<dbReference type="GO" id="GO:0016788">
    <property type="term" value="F:hydrolase activity, acting on ester bonds"/>
    <property type="evidence" value="ECO:0007669"/>
    <property type="project" value="TreeGrafter"/>
</dbReference>
<evidence type="ECO:0000256" key="1">
    <source>
        <dbReference type="ARBA" id="ARBA00005622"/>
    </source>
</evidence>
<reference evidence="3 4" key="1">
    <citation type="submission" date="2019-12" db="EMBL/GenBank/DDBJ databases">
        <title>Paenibacillus sp. nov., an endophytic bacterium isolated from the stem of Dendrobium.</title>
        <authorList>
            <person name="Zhao R."/>
        </authorList>
    </citation>
    <scope>NUCLEOTIDE SEQUENCE [LARGE SCALE GENOMIC DNA]</scope>
    <source>
        <strain evidence="3 4">HJL G12</strain>
    </source>
</reference>
<dbReference type="Gene3D" id="3.40.50.1820">
    <property type="entry name" value="alpha/beta hydrolase"/>
    <property type="match status" value="1"/>
</dbReference>
<keyword evidence="2" id="KW-0378">Hydrolase</keyword>
<accession>A0A7X3LK56</accession>
<comment type="similarity">
    <text evidence="1">Belongs to the esterase D family.</text>
</comment>
<evidence type="ECO:0000313" key="4">
    <source>
        <dbReference type="Proteomes" id="UP000460318"/>
    </source>
</evidence>
<dbReference type="InterPro" id="IPR000801">
    <property type="entry name" value="Esterase-like"/>
</dbReference>
<dbReference type="PANTHER" id="PTHR40841">
    <property type="entry name" value="SIDEROPHORE TRIACETYLFUSARININE C ESTERASE"/>
    <property type="match status" value="1"/>
</dbReference>
<dbReference type="EMBL" id="WUBI01000003">
    <property type="protein sequence ID" value="MWV46114.1"/>
    <property type="molecule type" value="Genomic_DNA"/>
</dbReference>
<protein>
    <submittedName>
        <fullName evidence="3">Prolyl oligopeptidase family serine peptidase</fullName>
    </submittedName>
</protein>
<dbReference type="Proteomes" id="UP000460318">
    <property type="component" value="Unassembled WGS sequence"/>
</dbReference>
<gene>
    <name evidence="3" type="ORF">GRF59_21060</name>
</gene>
<dbReference type="AlphaFoldDB" id="A0A7X3LK56"/>